<keyword evidence="3" id="KW-1185">Reference proteome</keyword>
<organism evidence="2 3">
    <name type="scientific">Phlyctema vagabunda</name>
    <dbReference type="NCBI Taxonomy" id="108571"/>
    <lineage>
        <taxon>Eukaryota</taxon>
        <taxon>Fungi</taxon>
        <taxon>Dikarya</taxon>
        <taxon>Ascomycota</taxon>
        <taxon>Pezizomycotina</taxon>
        <taxon>Leotiomycetes</taxon>
        <taxon>Helotiales</taxon>
        <taxon>Dermateaceae</taxon>
        <taxon>Phlyctema</taxon>
    </lineage>
</organism>
<comment type="caution">
    <text evidence="2">The sequence shown here is derived from an EMBL/GenBank/DDBJ whole genome shotgun (WGS) entry which is preliminary data.</text>
</comment>
<gene>
    <name evidence="2" type="ORF">PVAG01_05964</name>
</gene>
<reference evidence="2 3" key="1">
    <citation type="submission" date="2024-06" db="EMBL/GenBank/DDBJ databases">
        <title>Complete genome of Phlyctema vagabunda strain 19-DSS-EL-015.</title>
        <authorList>
            <person name="Fiorenzani C."/>
        </authorList>
    </citation>
    <scope>NUCLEOTIDE SEQUENCE [LARGE SCALE GENOMIC DNA]</scope>
    <source>
        <strain evidence="2 3">19-DSS-EL-015</strain>
    </source>
</reference>
<evidence type="ECO:0000313" key="2">
    <source>
        <dbReference type="EMBL" id="KAL3421808.1"/>
    </source>
</evidence>
<protein>
    <submittedName>
        <fullName evidence="2">Uncharacterized protein</fullName>
    </submittedName>
</protein>
<keyword evidence="1" id="KW-0175">Coiled coil</keyword>
<feature type="coiled-coil region" evidence="1">
    <location>
        <begin position="83"/>
        <end position="110"/>
    </location>
</feature>
<proteinExistence type="predicted"/>
<evidence type="ECO:0000256" key="1">
    <source>
        <dbReference type="SAM" id="Coils"/>
    </source>
</evidence>
<dbReference type="EMBL" id="JBFCZG010000005">
    <property type="protein sequence ID" value="KAL3421808.1"/>
    <property type="molecule type" value="Genomic_DNA"/>
</dbReference>
<name>A0ABR4PEU5_9HELO</name>
<dbReference type="Proteomes" id="UP001629113">
    <property type="component" value="Unassembled WGS sequence"/>
</dbReference>
<sequence>MCYYDQYQFECGDYRWGSFRAHCTKEYRTGETCGMKLIMNTYPDPSNGKCKICTKLDTKWGRIRKEEDKIRRWEREGGRKSSIEKSKDDIFELQRQIQELEAQRSEKQRTLV</sequence>
<accession>A0ABR4PEU5</accession>
<evidence type="ECO:0000313" key="3">
    <source>
        <dbReference type="Proteomes" id="UP001629113"/>
    </source>
</evidence>